<dbReference type="Pfam" id="PF00317">
    <property type="entry name" value="Ribonuc_red_lgN"/>
    <property type="match status" value="1"/>
</dbReference>
<dbReference type="GO" id="GO:0004748">
    <property type="term" value="F:ribonucleoside-diphosphate reductase activity, thioredoxin disulfide as acceptor"/>
    <property type="evidence" value="ECO:0007669"/>
    <property type="project" value="UniProtKB-EC"/>
</dbReference>
<sequence length="804" mass="90310">MFVQKRGGRTESVHFDKITSRIEKLCYGLHKTFVDPAAITLKVISGLYPGVTTVELDNLAAETAATMTTKHPDYAILAARIAVSNLHKETKKAFSDVMTDLYNWINPKTGKHSPMISKETHEIIMQHAEVLNSAIVYDRDYGYNYFGFKTLERSYLLKINGKVAERPQHMLMRVAVGIHGNDIDSAIETYNLMSGKWFTHASPTLFNAGTCRPQLSSCFLLAMASDSIEGIYDTLKQCALISKNAGGVGLSVHNIRATGSHIAGTNGTSNGLIPMLRVYNTTAHYVDQGGNKRPGAFAIYLEPWHADIFEFLDLKKNTGKEEIRARDLFYALWIPDLFMKRVEQNGDWTLMCPSECPGLSDTWGNEFETLYEKYEQKGMGRKTVKAQALWYAIIESQTETGTPYMLYKDSCNRKSNQQNLGTIKCSNLCTEIVEYTSADEVAVCNLASVALNMFVKPDHTFDFVKFHEVLKVMVHNLNKIIDINYYPLEEAKRSNLRHRPIGLGVQGLADAFILMRYPYDSPEAQQLNKEIFENMYYAALDASCELAEKFGPYETYAGSPVSKGILQFDMWDVKPSTSLDWDALRARIAKYGVRNSLLMAPMPTASTAQILGNNESIEVYTSNIYTRRVLSGEFQIVNHHLLKDLTELGLWNDEMKNQLIAQGGSIQNIESIPDELKQLYKTVWEVSQKTVIKMAADRGAFIDQSQSLNIHIAEPNYGKLSSMHFYAWKMGLKTGMYYLRTKPAAQAIQFTVDKTKLRSSVLSPASAGNRVVNGDANIPTEQEKNMVAMVCSLKNRDECLMCGS</sequence>
<evidence type="ECO:0000256" key="8">
    <source>
        <dbReference type="ARBA" id="ARBA00024942"/>
    </source>
</evidence>
<dbReference type="GO" id="GO:0009263">
    <property type="term" value="P:deoxyribonucleotide biosynthetic process"/>
    <property type="evidence" value="ECO:0007669"/>
    <property type="project" value="UniProtKB-KW"/>
</dbReference>
<dbReference type="PANTHER" id="PTHR11573">
    <property type="entry name" value="RIBONUCLEOSIDE-DIPHOSPHATE REDUCTASE LARGE CHAIN"/>
    <property type="match status" value="1"/>
</dbReference>
<keyword evidence="6 11" id="KW-0215">Deoxyribonucleotide synthesis</keyword>
<dbReference type="NCBIfam" id="TIGR02506">
    <property type="entry name" value="NrdE_NrdA"/>
    <property type="match status" value="1"/>
</dbReference>
<dbReference type="PRINTS" id="PR01183">
    <property type="entry name" value="RIBORDTASEM1"/>
</dbReference>
<evidence type="ECO:0000256" key="9">
    <source>
        <dbReference type="ARBA" id="ARBA00047754"/>
    </source>
</evidence>
<dbReference type="InterPro" id="IPR008926">
    <property type="entry name" value="RNR_R1-su_N"/>
</dbReference>
<reference evidence="13 14" key="1">
    <citation type="submission" date="2018-04" db="EMBL/GenBank/DDBJ databases">
        <title>The genome of golden apple snail Pomacea canaliculata provides insight into stress tolerance and invasive adaptation.</title>
        <authorList>
            <person name="Liu C."/>
            <person name="Liu B."/>
            <person name="Ren Y."/>
            <person name="Zhang Y."/>
            <person name="Wang H."/>
            <person name="Li S."/>
            <person name="Jiang F."/>
            <person name="Yin L."/>
            <person name="Zhang G."/>
            <person name="Qian W."/>
            <person name="Fan W."/>
        </authorList>
    </citation>
    <scope>NUCLEOTIDE SEQUENCE [LARGE SCALE GENOMIC DNA]</scope>
    <source>
        <strain evidence="13">SZHN2017</strain>
        <tissue evidence="13">Muscle</tissue>
    </source>
</reference>
<dbReference type="GO" id="GO:0005971">
    <property type="term" value="C:ribonucleoside-diphosphate reductase complex"/>
    <property type="evidence" value="ECO:0007669"/>
    <property type="project" value="TreeGrafter"/>
</dbReference>
<dbReference type="InterPro" id="IPR013346">
    <property type="entry name" value="NrdE_NrdA_C"/>
</dbReference>
<dbReference type="UniPathway" id="UPA00326"/>
<dbReference type="EMBL" id="PZQS01000003">
    <property type="protein sequence ID" value="PVD34620.1"/>
    <property type="molecule type" value="Genomic_DNA"/>
</dbReference>
<dbReference type="AlphaFoldDB" id="A0A2T7PMG8"/>
<evidence type="ECO:0000259" key="12">
    <source>
        <dbReference type="PROSITE" id="PS51161"/>
    </source>
</evidence>
<comment type="caution">
    <text evidence="13">The sequence shown here is derived from an EMBL/GenBank/DDBJ whole genome shotgun (WGS) entry which is preliminary data.</text>
</comment>
<organism evidence="13 14">
    <name type="scientific">Pomacea canaliculata</name>
    <name type="common">Golden apple snail</name>
    <dbReference type="NCBI Taxonomy" id="400727"/>
    <lineage>
        <taxon>Eukaryota</taxon>
        <taxon>Metazoa</taxon>
        <taxon>Spiralia</taxon>
        <taxon>Lophotrochozoa</taxon>
        <taxon>Mollusca</taxon>
        <taxon>Gastropoda</taxon>
        <taxon>Caenogastropoda</taxon>
        <taxon>Architaenioglossa</taxon>
        <taxon>Ampullarioidea</taxon>
        <taxon>Ampullariidae</taxon>
        <taxon>Pomacea</taxon>
    </lineage>
</organism>
<comment type="function">
    <text evidence="8 11">Provides the precursors necessary for DNA synthesis. Catalyzes the biosynthesis of deoxyribonucleotides from the corresponding ribonucleotides.</text>
</comment>
<evidence type="ECO:0000256" key="10">
    <source>
        <dbReference type="PROSITE-ProRule" id="PRU00492"/>
    </source>
</evidence>
<protein>
    <recommendedName>
        <fullName evidence="11">Ribonucleoside-diphosphate reductase</fullName>
        <ecNumber evidence="11">1.17.4.1</ecNumber>
    </recommendedName>
</protein>
<dbReference type="OMA" id="IELPQHM"/>
<keyword evidence="14" id="KW-1185">Reference proteome</keyword>
<dbReference type="FunFam" id="3.20.70.20:FF:000001">
    <property type="entry name" value="Ribonucleoside-diphosphate reductase"/>
    <property type="match status" value="1"/>
</dbReference>
<dbReference type="CDD" id="cd01679">
    <property type="entry name" value="RNR_I"/>
    <property type="match status" value="1"/>
</dbReference>
<evidence type="ECO:0000256" key="11">
    <source>
        <dbReference type="RuleBase" id="RU003410"/>
    </source>
</evidence>
<evidence type="ECO:0000313" key="13">
    <source>
        <dbReference type="EMBL" id="PVD34620.1"/>
    </source>
</evidence>
<dbReference type="PANTHER" id="PTHR11573:SF6">
    <property type="entry name" value="RIBONUCLEOSIDE-DIPHOSPHATE REDUCTASE LARGE SUBUNIT"/>
    <property type="match status" value="1"/>
</dbReference>
<keyword evidence="7" id="KW-1015">Disulfide bond</keyword>
<evidence type="ECO:0000256" key="7">
    <source>
        <dbReference type="ARBA" id="ARBA00023157"/>
    </source>
</evidence>
<proteinExistence type="inferred from homology"/>
<evidence type="ECO:0000256" key="5">
    <source>
        <dbReference type="ARBA" id="ARBA00023002"/>
    </source>
</evidence>
<comment type="similarity">
    <text evidence="1 11">Belongs to the ribonucleoside diphosphate reductase large chain family.</text>
</comment>
<dbReference type="SUPFAM" id="SSF48168">
    <property type="entry name" value="R1 subunit of ribonucleotide reductase, N-terminal domain"/>
    <property type="match status" value="1"/>
</dbReference>
<dbReference type="Gene3D" id="3.20.70.20">
    <property type="match status" value="1"/>
</dbReference>
<dbReference type="EC" id="1.17.4.1" evidence="11"/>
<accession>A0A2T7PMG8</accession>
<comment type="catalytic activity">
    <reaction evidence="9 11">
        <text>a 2'-deoxyribonucleoside 5'-diphosphate + [thioredoxin]-disulfide + H2O = a ribonucleoside 5'-diphosphate + [thioredoxin]-dithiol</text>
        <dbReference type="Rhea" id="RHEA:23252"/>
        <dbReference type="Rhea" id="RHEA-COMP:10698"/>
        <dbReference type="Rhea" id="RHEA-COMP:10700"/>
        <dbReference type="ChEBI" id="CHEBI:15377"/>
        <dbReference type="ChEBI" id="CHEBI:29950"/>
        <dbReference type="ChEBI" id="CHEBI:50058"/>
        <dbReference type="ChEBI" id="CHEBI:57930"/>
        <dbReference type="ChEBI" id="CHEBI:73316"/>
        <dbReference type="EC" id="1.17.4.1"/>
    </reaction>
</comment>
<dbReference type="PROSITE" id="PS00089">
    <property type="entry name" value="RIBORED_LARGE"/>
    <property type="match status" value="1"/>
</dbReference>
<dbReference type="InterPro" id="IPR013509">
    <property type="entry name" value="RNR_lsu_N"/>
</dbReference>
<dbReference type="GO" id="GO:0005524">
    <property type="term" value="F:ATP binding"/>
    <property type="evidence" value="ECO:0007669"/>
    <property type="project" value="UniProtKB-UniRule"/>
</dbReference>
<dbReference type="STRING" id="400727.A0A2T7PMG8"/>
<dbReference type="Proteomes" id="UP000245119">
    <property type="component" value="Linkage Group LG3"/>
</dbReference>
<keyword evidence="2" id="KW-0021">Allosteric enzyme</keyword>
<name>A0A2T7PMG8_POMCA</name>
<dbReference type="InterPro" id="IPR000788">
    <property type="entry name" value="RNR_lg_C"/>
</dbReference>
<dbReference type="OrthoDB" id="3000483at2759"/>
<dbReference type="InterPro" id="IPR005144">
    <property type="entry name" value="ATP-cone_dom"/>
</dbReference>
<keyword evidence="5 11" id="KW-0560">Oxidoreductase</keyword>
<gene>
    <name evidence="13" type="ORF">C0Q70_05896</name>
</gene>
<evidence type="ECO:0000256" key="1">
    <source>
        <dbReference type="ARBA" id="ARBA00010406"/>
    </source>
</evidence>
<evidence type="ECO:0000256" key="2">
    <source>
        <dbReference type="ARBA" id="ARBA00022533"/>
    </source>
</evidence>
<evidence type="ECO:0000256" key="3">
    <source>
        <dbReference type="ARBA" id="ARBA00022741"/>
    </source>
</evidence>
<dbReference type="SUPFAM" id="SSF51998">
    <property type="entry name" value="PFL-like glycyl radical enzymes"/>
    <property type="match status" value="1"/>
</dbReference>
<dbReference type="Pfam" id="PF03477">
    <property type="entry name" value="ATP-cone"/>
    <property type="match status" value="1"/>
</dbReference>
<dbReference type="InterPro" id="IPR039718">
    <property type="entry name" value="Rrm1"/>
</dbReference>
<feature type="domain" description="ATP-cone" evidence="12">
    <location>
        <begin position="1"/>
        <end position="92"/>
    </location>
</feature>
<evidence type="ECO:0000256" key="6">
    <source>
        <dbReference type="ARBA" id="ARBA00023116"/>
    </source>
</evidence>
<keyword evidence="4 10" id="KW-0067">ATP-binding</keyword>
<keyword evidence="3 10" id="KW-0547">Nucleotide-binding</keyword>
<dbReference type="PROSITE" id="PS51161">
    <property type="entry name" value="ATP_CONE"/>
    <property type="match status" value="1"/>
</dbReference>
<evidence type="ECO:0000256" key="4">
    <source>
        <dbReference type="ARBA" id="ARBA00022840"/>
    </source>
</evidence>
<evidence type="ECO:0000313" key="14">
    <source>
        <dbReference type="Proteomes" id="UP000245119"/>
    </source>
</evidence>
<dbReference type="Pfam" id="PF02867">
    <property type="entry name" value="Ribonuc_red_lgC"/>
    <property type="match status" value="1"/>
</dbReference>